<evidence type="ECO:0000313" key="1">
    <source>
        <dbReference type="EMBL" id="SOD64726.1"/>
    </source>
</evidence>
<protein>
    <submittedName>
        <fullName evidence="1">Uncharacterized protein</fullName>
    </submittedName>
</protein>
<sequence length="44" mass="5073">MKKWLLIMGILMILFGAYGLIFDDKDHCLDYGGSYNAQTKQCEK</sequence>
<dbReference type="Proteomes" id="UP000219669">
    <property type="component" value="Unassembled WGS sequence"/>
</dbReference>
<accession>A0A286E1D7</accession>
<name>A0A286E1D7_9NEIS</name>
<proteinExistence type="predicted"/>
<organism evidence="1 2">
    <name type="scientific">Alysiella filiformis DSM 16848</name>
    <dbReference type="NCBI Taxonomy" id="1120981"/>
    <lineage>
        <taxon>Bacteria</taxon>
        <taxon>Pseudomonadati</taxon>
        <taxon>Pseudomonadota</taxon>
        <taxon>Betaproteobacteria</taxon>
        <taxon>Neisseriales</taxon>
        <taxon>Neisseriaceae</taxon>
        <taxon>Alysiella</taxon>
    </lineage>
</organism>
<dbReference type="AlphaFoldDB" id="A0A286E1D7"/>
<keyword evidence="2" id="KW-1185">Reference proteome</keyword>
<reference evidence="1 2" key="1">
    <citation type="submission" date="2017-09" db="EMBL/GenBank/DDBJ databases">
        <authorList>
            <person name="Ehlers B."/>
            <person name="Leendertz F.H."/>
        </authorList>
    </citation>
    <scope>NUCLEOTIDE SEQUENCE [LARGE SCALE GENOMIC DNA]</scope>
    <source>
        <strain evidence="1 2">DSM 16848</strain>
    </source>
</reference>
<gene>
    <name evidence="1" type="ORF">SAMN02746062_00004</name>
</gene>
<dbReference type="RefSeq" id="WP_257010963.1">
    <property type="nucleotide sequence ID" value="NZ_CP083931.1"/>
</dbReference>
<dbReference type="EMBL" id="OCNF01000001">
    <property type="protein sequence ID" value="SOD64726.1"/>
    <property type="molecule type" value="Genomic_DNA"/>
</dbReference>
<evidence type="ECO:0000313" key="2">
    <source>
        <dbReference type="Proteomes" id="UP000219669"/>
    </source>
</evidence>